<dbReference type="InterPro" id="IPR024449">
    <property type="entry name" value="Anti-sigma_RsgI_N"/>
</dbReference>
<feature type="transmembrane region" description="Helical" evidence="7">
    <location>
        <begin position="61"/>
        <end position="83"/>
    </location>
</feature>
<dbReference type="EMBL" id="JAUSTP010000002">
    <property type="protein sequence ID" value="MDQ0188739.1"/>
    <property type="molecule type" value="Genomic_DNA"/>
</dbReference>
<evidence type="ECO:0000313" key="10">
    <source>
        <dbReference type="Proteomes" id="UP001232973"/>
    </source>
</evidence>
<evidence type="ECO:0000256" key="6">
    <source>
        <dbReference type="SAM" id="MobiDB-lite"/>
    </source>
</evidence>
<feature type="compositionally biased region" description="Polar residues" evidence="6">
    <location>
        <begin position="320"/>
        <end position="330"/>
    </location>
</feature>
<sequence>MQRRGIVMEVGDGHAIVMTPDGQFCRIPHSGAGSIGAEVVWTETPVAAPAPRKRRSGPTTWMRWSAAATAACIALAVGVWQGLGGFGGPPTAYAMVSLDIHPSMTMQVDKHLKVLQVTPTDADGQRVVRELPKLQGEPMQQAISQVVKQALSDHLVPADDSIIVAAAPTQSGSSADLPSITNSAQQAVEQALKSTGASQTLQPSVYTVTVPKNVFDAANQADIAPGQLATYLMALNQGVPVTNLNSNTISQVFGASHSASLMKVLGSASTAQISTIVKKLQSVGLLTGLGGQPATPSGGSSSKANAPGGGAAAKGQGSGHRSSNAGNSQAFGGATDPVNRILGEINNTVSGLGPAPPGGGGSRPGGGGSGGGSSGGGSGGNPVPPIVNSVGNLANSVTGGLQNALGGSPGAVLGGNAGHSSSPGRSGVRMNTNKGSERPSSQGAGSGSGKGGAADKSAAAGGSKGAPGQSGTSSQAGPSAGGGLLGALGNLLGFK</sequence>
<dbReference type="PROSITE" id="PS51849">
    <property type="entry name" value="RSGI_N"/>
    <property type="match status" value="1"/>
</dbReference>
<dbReference type="InterPro" id="IPR055431">
    <property type="entry name" value="RsgI_M"/>
</dbReference>
<gene>
    <name evidence="9" type="ORF">J2S03_000551</name>
</gene>
<feature type="region of interest" description="Disordered" evidence="6">
    <location>
        <begin position="410"/>
        <end position="482"/>
    </location>
</feature>
<dbReference type="Pfam" id="PF12791">
    <property type="entry name" value="RsgI_N"/>
    <property type="match status" value="1"/>
</dbReference>
<keyword evidence="2" id="KW-1003">Cell membrane</keyword>
<evidence type="ECO:0000256" key="1">
    <source>
        <dbReference type="ARBA" id="ARBA00004162"/>
    </source>
</evidence>
<organism evidence="9 10">
    <name type="scientific">Alicyclobacillus cycloheptanicus</name>
    <dbReference type="NCBI Taxonomy" id="1457"/>
    <lineage>
        <taxon>Bacteria</taxon>
        <taxon>Bacillati</taxon>
        <taxon>Bacillota</taxon>
        <taxon>Bacilli</taxon>
        <taxon>Bacillales</taxon>
        <taxon>Alicyclobacillaceae</taxon>
        <taxon>Alicyclobacillus</taxon>
    </lineage>
</organism>
<evidence type="ECO:0000256" key="7">
    <source>
        <dbReference type="SAM" id="Phobius"/>
    </source>
</evidence>
<feature type="compositionally biased region" description="Low complexity" evidence="6">
    <location>
        <begin position="296"/>
        <end position="306"/>
    </location>
</feature>
<feature type="domain" description="RsgI N-terminal anti-sigma" evidence="8">
    <location>
        <begin position="3"/>
        <end position="50"/>
    </location>
</feature>
<name>A0ABT9XEL8_9BACL</name>
<feature type="compositionally biased region" description="Gly residues" evidence="6">
    <location>
        <begin position="307"/>
        <end position="318"/>
    </location>
</feature>
<comment type="subcellular location">
    <subcellularLocation>
        <location evidence="1">Cell membrane</location>
        <topology evidence="1">Single-pass membrane protein</topology>
    </subcellularLocation>
</comment>
<feature type="compositionally biased region" description="Low complexity" evidence="6">
    <location>
        <begin position="454"/>
        <end position="478"/>
    </location>
</feature>
<evidence type="ECO:0000256" key="3">
    <source>
        <dbReference type="ARBA" id="ARBA00022692"/>
    </source>
</evidence>
<keyword evidence="4 7" id="KW-1133">Transmembrane helix</keyword>
<feature type="compositionally biased region" description="Polar residues" evidence="6">
    <location>
        <begin position="418"/>
        <end position="434"/>
    </location>
</feature>
<evidence type="ECO:0000313" key="9">
    <source>
        <dbReference type="EMBL" id="MDQ0188739.1"/>
    </source>
</evidence>
<evidence type="ECO:0000256" key="4">
    <source>
        <dbReference type="ARBA" id="ARBA00022989"/>
    </source>
</evidence>
<comment type="caution">
    <text evidence="9">The sequence shown here is derived from an EMBL/GenBank/DDBJ whole genome shotgun (WGS) entry which is preliminary data.</text>
</comment>
<keyword evidence="10" id="KW-1185">Reference proteome</keyword>
<proteinExistence type="predicted"/>
<accession>A0ABT9XEL8</accession>
<feature type="compositionally biased region" description="Gly residues" evidence="6">
    <location>
        <begin position="358"/>
        <end position="380"/>
    </location>
</feature>
<reference evidence="9 10" key="1">
    <citation type="submission" date="2023-07" db="EMBL/GenBank/DDBJ databases">
        <title>Genomic Encyclopedia of Type Strains, Phase IV (KMG-IV): sequencing the most valuable type-strain genomes for metagenomic binning, comparative biology and taxonomic classification.</title>
        <authorList>
            <person name="Goeker M."/>
        </authorList>
    </citation>
    <scope>NUCLEOTIDE SEQUENCE [LARGE SCALE GENOMIC DNA]</scope>
    <source>
        <strain evidence="9 10">DSM 4006</strain>
    </source>
</reference>
<keyword evidence="3 7" id="KW-0812">Transmembrane</keyword>
<protein>
    <recommendedName>
        <fullName evidence="8">RsgI N-terminal anti-sigma domain-containing protein</fullName>
    </recommendedName>
</protein>
<evidence type="ECO:0000256" key="5">
    <source>
        <dbReference type="ARBA" id="ARBA00023136"/>
    </source>
</evidence>
<keyword evidence="5 7" id="KW-0472">Membrane</keyword>
<evidence type="ECO:0000256" key="2">
    <source>
        <dbReference type="ARBA" id="ARBA00022475"/>
    </source>
</evidence>
<dbReference type="Proteomes" id="UP001232973">
    <property type="component" value="Unassembled WGS sequence"/>
</dbReference>
<dbReference type="RefSeq" id="WP_274455281.1">
    <property type="nucleotide sequence ID" value="NZ_CP067097.1"/>
</dbReference>
<dbReference type="Pfam" id="PF23750">
    <property type="entry name" value="RsgI_M"/>
    <property type="match status" value="1"/>
</dbReference>
<evidence type="ECO:0000259" key="8">
    <source>
        <dbReference type="PROSITE" id="PS51849"/>
    </source>
</evidence>
<feature type="region of interest" description="Disordered" evidence="6">
    <location>
        <begin position="291"/>
        <end position="390"/>
    </location>
</feature>